<sequence length="110" mass="11729">MSELVPCNLLLQEPFVRKDLGPEFSTSESPPGMHPVPDLKYCPAGSNLSLKTSDHVQSHGSARVSLEASVTDVLASVKLEVVAPAPDAPKCWHNQVAVSCCRSISAKLYG</sequence>
<comment type="caution">
    <text evidence="1">The sequence shown here is derived from an EMBL/GenBank/DDBJ whole genome shotgun (WGS) entry which is preliminary data.</text>
</comment>
<gene>
    <name evidence="1" type="ORF">PsorP6_011716</name>
</gene>
<evidence type="ECO:0000313" key="1">
    <source>
        <dbReference type="EMBL" id="KAI9918822.1"/>
    </source>
</evidence>
<evidence type="ECO:0000313" key="2">
    <source>
        <dbReference type="Proteomes" id="UP001163321"/>
    </source>
</evidence>
<proteinExistence type="predicted"/>
<accession>A0ACC0WKB3</accession>
<keyword evidence="2" id="KW-1185">Reference proteome</keyword>
<name>A0ACC0WKB3_9STRA</name>
<dbReference type="Proteomes" id="UP001163321">
    <property type="component" value="Chromosome 12"/>
</dbReference>
<reference evidence="1 2" key="1">
    <citation type="journal article" date="2022" name="bioRxiv">
        <title>The genome of the oomycete Peronosclerospora sorghi, a cosmopolitan pathogen of maize and sorghum, is inflated with dispersed pseudogenes.</title>
        <authorList>
            <person name="Fletcher K."/>
            <person name="Martin F."/>
            <person name="Isakeit T."/>
            <person name="Cavanaugh K."/>
            <person name="Magill C."/>
            <person name="Michelmore R."/>
        </authorList>
    </citation>
    <scope>NUCLEOTIDE SEQUENCE [LARGE SCALE GENOMIC DNA]</scope>
    <source>
        <strain evidence="1">P6</strain>
    </source>
</reference>
<organism evidence="1 2">
    <name type="scientific">Peronosclerospora sorghi</name>
    <dbReference type="NCBI Taxonomy" id="230839"/>
    <lineage>
        <taxon>Eukaryota</taxon>
        <taxon>Sar</taxon>
        <taxon>Stramenopiles</taxon>
        <taxon>Oomycota</taxon>
        <taxon>Peronosporomycetes</taxon>
        <taxon>Peronosporales</taxon>
        <taxon>Peronosporaceae</taxon>
        <taxon>Peronosclerospora</taxon>
    </lineage>
</organism>
<dbReference type="EMBL" id="CM047591">
    <property type="protein sequence ID" value="KAI9918822.1"/>
    <property type="molecule type" value="Genomic_DNA"/>
</dbReference>
<protein>
    <submittedName>
        <fullName evidence="1">Uncharacterized protein</fullName>
    </submittedName>
</protein>